<evidence type="ECO:0000256" key="6">
    <source>
        <dbReference type="SAM" id="Coils"/>
    </source>
</evidence>
<dbReference type="InterPro" id="IPR012337">
    <property type="entry name" value="RNaseH-like_sf"/>
</dbReference>
<evidence type="ECO:0000256" key="1">
    <source>
        <dbReference type="ARBA" id="ARBA00004123"/>
    </source>
</evidence>
<gene>
    <name evidence="10" type="ORF">VC83_03508</name>
</gene>
<evidence type="ECO:0000256" key="4">
    <source>
        <dbReference type="ARBA" id="ARBA00022833"/>
    </source>
</evidence>
<keyword evidence="8" id="KW-0812">Transmembrane</keyword>
<feature type="region of interest" description="Disordered" evidence="7">
    <location>
        <begin position="171"/>
        <end position="262"/>
    </location>
</feature>
<dbReference type="GO" id="GO:0008270">
    <property type="term" value="F:zinc ion binding"/>
    <property type="evidence" value="ECO:0007669"/>
    <property type="project" value="UniProtKB-KW"/>
</dbReference>
<dbReference type="GeneID" id="36286584"/>
<dbReference type="OrthoDB" id="4764735at2759"/>
<evidence type="ECO:0000256" key="7">
    <source>
        <dbReference type="SAM" id="MobiDB-lite"/>
    </source>
</evidence>
<dbReference type="Pfam" id="PF05699">
    <property type="entry name" value="Dimer_Tnp_hAT"/>
    <property type="match status" value="1"/>
</dbReference>
<dbReference type="GO" id="GO:0005634">
    <property type="term" value="C:nucleus"/>
    <property type="evidence" value="ECO:0007669"/>
    <property type="project" value="UniProtKB-SubCell"/>
</dbReference>
<dbReference type="AlphaFoldDB" id="A0A177AF58"/>
<comment type="subcellular location">
    <subcellularLocation>
        <location evidence="1">Nucleus</location>
    </subcellularLocation>
</comment>
<accession>A0A177AF58</accession>
<dbReference type="GO" id="GO:0046983">
    <property type="term" value="F:protein dimerization activity"/>
    <property type="evidence" value="ECO:0007669"/>
    <property type="project" value="InterPro"/>
</dbReference>
<keyword evidence="3" id="KW-0863">Zinc-finger</keyword>
<keyword evidence="2" id="KW-0479">Metal-binding</keyword>
<dbReference type="InterPro" id="IPR008906">
    <property type="entry name" value="HATC_C_dom"/>
</dbReference>
<feature type="compositionally biased region" description="Basic and acidic residues" evidence="7">
    <location>
        <begin position="190"/>
        <end position="211"/>
    </location>
</feature>
<evidence type="ECO:0000256" key="8">
    <source>
        <dbReference type="SAM" id="Phobius"/>
    </source>
</evidence>
<dbReference type="SUPFAM" id="SSF53098">
    <property type="entry name" value="Ribonuclease H-like"/>
    <property type="match status" value="1"/>
</dbReference>
<dbReference type="PANTHER" id="PTHR46481:SF10">
    <property type="entry name" value="ZINC FINGER BED DOMAIN-CONTAINING PROTEIN 39"/>
    <property type="match status" value="1"/>
</dbReference>
<dbReference type="EMBL" id="KV441391">
    <property type="protein sequence ID" value="OAF60759.1"/>
    <property type="molecule type" value="Genomic_DNA"/>
</dbReference>
<evidence type="ECO:0000256" key="3">
    <source>
        <dbReference type="ARBA" id="ARBA00022771"/>
    </source>
</evidence>
<organism evidence="10">
    <name type="scientific">Pseudogymnoascus destructans</name>
    <dbReference type="NCBI Taxonomy" id="655981"/>
    <lineage>
        <taxon>Eukaryota</taxon>
        <taxon>Fungi</taxon>
        <taxon>Dikarya</taxon>
        <taxon>Ascomycota</taxon>
        <taxon>Pezizomycotina</taxon>
        <taxon>Leotiomycetes</taxon>
        <taxon>Thelebolales</taxon>
        <taxon>Thelebolaceae</taxon>
        <taxon>Pseudogymnoascus</taxon>
    </lineage>
</organism>
<feature type="compositionally biased region" description="Acidic residues" evidence="7">
    <location>
        <begin position="217"/>
        <end position="229"/>
    </location>
</feature>
<keyword evidence="8" id="KW-0472">Membrane</keyword>
<protein>
    <recommendedName>
        <fullName evidence="9">HAT C-terminal dimerisation domain-containing protein</fullName>
    </recommendedName>
</protein>
<dbReference type="RefSeq" id="XP_024326040.1">
    <property type="nucleotide sequence ID" value="XM_024467154.1"/>
</dbReference>
<feature type="domain" description="HAT C-terminal dimerisation" evidence="9">
    <location>
        <begin position="27"/>
        <end position="102"/>
    </location>
</feature>
<keyword evidence="6" id="KW-0175">Coiled coil</keyword>
<keyword evidence="5" id="KW-0539">Nucleus</keyword>
<evidence type="ECO:0000256" key="5">
    <source>
        <dbReference type="ARBA" id="ARBA00023242"/>
    </source>
</evidence>
<reference evidence="10" key="1">
    <citation type="submission" date="2016-03" db="EMBL/GenBank/DDBJ databases">
        <title>Updated assembly of Pseudogymnoascus destructans, the fungus causing white-nose syndrome of bats.</title>
        <authorList>
            <person name="Palmer J.M."/>
            <person name="Drees K.P."/>
            <person name="Foster J.T."/>
            <person name="Lindner D.L."/>
        </authorList>
    </citation>
    <scope>NUCLEOTIDE SEQUENCE [LARGE SCALE GENOMIC DNA]</scope>
    <source>
        <strain evidence="10">20631-21</strain>
    </source>
</reference>
<dbReference type="InterPro" id="IPR052035">
    <property type="entry name" value="ZnF_BED_domain_contain"/>
</dbReference>
<feature type="coiled-coil region" evidence="6">
    <location>
        <begin position="386"/>
        <end position="416"/>
    </location>
</feature>
<feature type="compositionally biased region" description="Low complexity" evidence="7">
    <location>
        <begin position="178"/>
        <end position="188"/>
    </location>
</feature>
<feature type="transmembrane region" description="Helical" evidence="8">
    <location>
        <begin position="316"/>
        <end position="340"/>
    </location>
</feature>
<keyword evidence="4" id="KW-0862">Zinc</keyword>
<evidence type="ECO:0000259" key="9">
    <source>
        <dbReference type="Pfam" id="PF05699"/>
    </source>
</evidence>
<name>A0A177AF58_9PEZI</name>
<proteinExistence type="predicted"/>
<dbReference type="PANTHER" id="PTHR46481">
    <property type="entry name" value="ZINC FINGER BED DOMAIN-CONTAINING PROTEIN 4"/>
    <property type="match status" value="1"/>
</dbReference>
<evidence type="ECO:0000313" key="10">
    <source>
        <dbReference type="EMBL" id="OAF60759.1"/>
    </source>
</evidence>
<sequence>MDPLALVLQQSQTLNGTRGQREEYVNEADLYLDAPHIYTKILLFWQQKEEQFPGLSAMARDILCIPAAESGVERVFSAARDVCGHRRGQLNPETIKSIMLIYYSRQYQNRQGHRDKLADMMDVVDMTEEQVEEEYEAQRQRMCNSIELQYISDEEEPQSNTHIRETYSKVQYPPFNPQRPQQQQDLSQAAHEERQMRYQQGEERDRADRLNETLYDIPDDDIPDNEDIREDGNNEEPILPTIHDDEDKDMPSSPPTPIQRPRKTGRDLLDIFQATRQDPINTLELDYWKSLLRDILGGLGQAIAAVWQALRIEDFLGFILSIFLFIFKWYIIVLAVVIGIKIIGRVGYWGLPQLWKIYRESRRRKFEEQRRNDEIKRHAARLAELCAKQAADAATLEAAKQQARREQAIKDKLRREEVMRQTKLKADYKRWEMECDIAFRDKASMTKFPFPPLPRGTDPNCLAFAKLPAPACQHNVKQFLKGSGVFSMKFLKLEKSRWHGIALHPAEKI</sequence>
<dbReference type="Proteomes" id="UP000077154">
    <property type="component" value="Unassembled WGS sequence"/>
</dbReference>
<dbReference type="VEuPathDB" id="FungiDB:GMDG_07421"/>
<evidence type="ECO:0000256" key="2">
    <source>
        <dbReference type="ARBA" id="ARBA00022723"/>
    </source>
</evidence>
<keyword evidence="8" id="KW-1133">Transmembrane helix</keyword>